<protein>
    <submittedName>
        <fullName evidence="1">Uncharacterized protein</fullName>
    </submittedName>
</protein>
<evidence type="ECO:0000313" key="2">
    <source>
        <dbReference type="Proteomes" id="UP001597519"/>
    </source>
</evidence>
<dbReference type="EMBL" id="JBHUOQ010000004">
    <property type="protein sequence ID" value="MFD2831054.1"/>
    <property type="molecule type" value="Genomic_DNA"/>
</dbReference>
<accession>A0ABW5X072</accession>
<proteinExistence type="predicted"/>
<name>A0ABW5X072_9STAP</name>
<sequence length="79" mass="9030">MKYLTANLSNVYRQMIASAYALPAGTTFSTGSLYNSVHQQLNTKEKQIISRKLSHYLQNNSEHFAKVGKSGNNYIYRRL</sequence>
<dbReference type="Proteomes" id="UP001597519">
    <property type="component" value="Unassembled WGS sequence"/>
</dbReference>
<dbReference type="RefSeq" id="WP_377774672.1">
    <property type="nucleotide sequence ID" value="NZ_JBHUOQ010000004.1"/>
</dbReference>
<reference evidence="2" key="1">
    <citation type="journal article" date="2019" name="Int. J. Syst. Evol. Microbiol.">
        <title>The Global Catalogue of Microorganisms (GCM) 10K type strain sequencing project: providing services to taxonomists for standard genome sequencing and annotation.</title>
        <authorList>
            <consortium name="The Broad Institute Genomics Platform"/>
            <consortium name="The Broad Institute Genome Sequencing Center for Infectious Disease"/>
            <person name="Wu L."/>
            <person name="Ma J."/>
        </authorList>
    </citation>
    <scope>NUCLEOTIDE SEQUENCE [LARGE SCALE GENOMIC DNA]</scope>
    <source>
        <strain evidence="2">KCTC 33575</strain>
    </source>
</reference>
<gene>
    <name evidence="1" type="ORF">ACFSX4_11320</name>
</gene>
<comment type="caution">
    <text evidence="1">The sequence shown here is derived from an EMBL/GenBank/DDBJ whole genome shotgun (WGS) entry which is preliminary data.</text>
</comment>
<organism evidence="1 2">
    <name type="scientific">Corticicoccus populi</name>
    <dbReference type="NCBI Taxonomy" id="1812821"/>
    <lineage>
        <taxon>Bacteria</taxon>
        <taxon>Bacillati</taxon>
        <taxon>Bacillota</taxon>
        <taxon>Bacilli</taxon>
        <taxon>Bacillales</taxon>
        <taxon>Staphylococcaceae</taxon>
        <taxon>Corticicoccus</taxon>
    </lineage>
</organism>
<keyword evidence="2" id="KW-1185">Reference proteome</keyword>
<evidence type="ECO:0000313" key="1">
    <source>
        <dbReference type="EMBL" id="MFD2831054.1"/>
    </source>
</evidence>